<protein>
    <submittedName>
        <fullName evidence="2">Uncharacterized protein</fullName>
    </submittedName>
</protein>
<name>A0A5E8CL66_9ZZZZ</name>
<feature type="compositionally biased region" description="Polar residues" evidence="1">
    <location>
        <begin position="458"/>
        <end position="469"/>
    </location>
</feature>
<feature type="region of interest" description="Disordered" evidence="1">
    <location>
        <begin position="450"/>
        <end position="469"/>
    </location>
</feature>
<gene>
    <name evidence="2" type="ORF">CPAV1605_370</name>
</gene>
<evidence type="ECO:0000313" key="2">
    <source>
        <dbReference type="EMBL" id="VVU94645.1"/>
    </source>
</evidence>
<dbReference type="AlphaFoldDB" id="A0A5E8CL66"/>
<evidence type="ECO:0000256" key="1">
    <source>
        <dbReference type="SAM" id="MobiDB-lite"/>
    </source>
</evidence>
<accession>A0A5E8CL66</accession>
<reference evidence="2" key="1">
    <citation type="submission" date="2019-09" db="EMBL/GenBank/DDBJ databases">
        <authorList>
            <person name="Needham M D."/>
        </authorList>
    </citation>
    <scope>NUCLEOTIDE SEQUENCE</scope>
</reference>
<sequence length="469" mass="53033">MATNSEPSNKPKLANLDAFSITNGKHSIVYVNTSFSNRQAPEICVKGFHDTSKSASFYLLAGQEEGLRYAISKAPLLPVDITFNGMDGKTIGYYKGSRSSNEGGGNVKSTSLNPQTMQDFFTLCDFNESNDYYIMLPSLRFYSDILTPDIISRVMEHDFSAVPNVTDIDNKVHIFIDSKFFEVSKFDIAKDDKSVTELLDMDLDYSIRKYLQVKPNKFSVLWLTHMINKGFIVHLCENDSMISIATQYAFGMKSEDKTVAFNEFMHMDTSEGIIHAESSSNILKVYARSGGRINLSTTSSGFENLWLMAVIPGEVKNVTFLDKEVTIRSPSENELKELGDNHMENSLQMYQYVEDFSKILDEDTRETKNQMLLKHATQIVETLHCRTLTGSKKVRFETPKEAIHPLKKLTRSLYEASKQGFIDHINRLSDVHNMAPIPPVVARQMSCGAPRYPHSEATRSNGYSYNSEY</sequence>
<proteinExistence type="predicted"/>
<organism evidence="2">
    <name type="scientific">seawater metagenome</name>
    <dbReference type="NCBI Taxonomy" id="1561972"/>
    <lineage>
        <taxon>unclassified sequences</taxon>
        <taxon>metagenomes</taxon>
        <taxon>ecological metagenomes</taxon>
    </lineage>
</organism>
<dbReference type="EMBL" id="CABVLZ010000001">
    <property type="protein sequence ID" value="VVU94645.1"/>
    <property type="molecule type" value="Genomic_DNA"/>
</dbReference>